<name>A0A0G1QE79_9BACT</name>
<dbReference type="InterPro" id="IPR036390">
    <property type="entry name" value="WH_DNA-bd_sf"/>
</dbReference>
<dbReference type="SUPFAM" id="SSF46785">
    <property type="entry name" value="Winged helix' DNA-binding domain"/>
    <property type="match status" value="1"/>
</dbReference>
<dbReference type="Gene3D" id="1.10.10.10">
    <property type="entry name" value="Winged helix-like DNA-binding domain superfamily/Winged helix DNA-binding domain"/>
    <property type="match status" value="1"/>
</dbReference>
<dbReference type="InterPro" id="IPR036388">
    <property type="entry name" value="WH-like_DNA-bd_sf"/>
</dbReference>
<dbReference type="EMBL" id="LCMV01000029">
    <property type="protein sequence ID" value="KKU43326.1"/>
    <property type="molecule type" value="Genomic_DNA"/>
</dbReference>
<feature type="domain" description="Transcription regulator TrmB N-terminal" evidence="1">
    <location>
        <begin position="9"/>
        <end position="74"/>
    </location>
</feature>
<dbReference type="AlphaFoldDB" id="A0A0G1QE79"/>
<proteinExistence type="predicted"/>
<gene>
    <name evidence="2" type="ORF">UX60_C0029G0003</name>
</gene>
<evidence type="ECO:0000313" key="3">
    <source>
        <dbReference type="Proteomes" id="UP000034487"/>
    </source>
</evidence>
<dbReference type="Pfam" id="PF01978">
    <property type="entry name" value="TrmB"/>
    <property type="match status" value="1"/>
</dbReference>
<accession>A0A0G1QE79</accession>
<protein>
    <submittedName>
        <fullName evidence="2">Transcriptional regulator, TrmB</fullName>
    </submittedName>
</protein>
<evidence type="ECO:0000259" key="1">
    <source>
        <dbReference type="Pfam" id="PF01978"/>
    </source>
</evidence>
<dbReference type="PANTHER" id="PTHR34293:SF1">
    <property type="entry name" value="HTH-TYPE TRANSCRIPTIONAL REGULATOR TRMBL2"/>
    <property type="match status" value="1"/>
</dbReference>
<sequence>MKQEELLLDLGLSDREAKTYMAILELGSSPIKPIAQRSGVKRTSIYNFIDRLVGMGLITQTKVGRATHYQAAPPTRLAELQRERLRAIENALPEFNALFNTLSTKPRIHYFEGSEQIKNIAREELGCKKQASYIWPDAATTEAIGGTRFMQNIDKERIRKGVSIRSLRAHQPTEHLFETSRSGKEFLREIRFAPPQYKIAVGMGLYDTGKVSFFGKEGFGVLIDSRDLHQLMSLLFELLWKQSKPARVGEG</sequence>
<comment type="caution">
    <text evidence="2">The sequence shown here is derived from an EMBL/GenBank/DDBJ whole genome shotgun (WGS) entry which is preliminary data.</text>
</comment>
<dbReference type="Proteomes" id="UP000034487">
    <property type="component" value="Unassembled WGS sequence"/>
</dbReference>
<dbReference type="InterPro" id="IPR002831">
    <property type="entry name" value="Tscrpt_reg_TrmB_N"/>
</dbReference>
<dbReference type="InterPro" id="IPR051797">
    <property type="entry name" value="TrmB-like"/>
</dbReference>
<organism evidence="2 3">
    <name type="scientific">Berkelbacteria bacterium GW2011_GWA2_46_7</name>
    <dbReference type="NCBI Taxonomy" id="1618335"/>
    <lineage>
        <taxon>Bacteria</taxon>
        <taxon>Candidatus Berkelbacteria</taxon>
    </lineage>
</organism>
<dbReference type="PANTHER" id="PTHR34293">
    <property type="entry name" value="HTH-TYPE TRANSCRIPTIONAL REGULATOR TRMBL2"/>
    <property type="match status" value="1"/>
</dbReference>
<reference evidence="2 3" key="1">
    <citation type="journal article" date="2015" name="Nature">
        <title>rRNA introns, odd ribosomes, and small enigmatic genomes across a large radiation of phyla.</title>
        <authorList>
            <person name="Brown C.T."/>
            <person name="Hug L.A."/>
            <person name="Thomas B.C."/>
            <person name="Sharon I."/>
            <person name="Castelle C.J."/>
            <person name="Singh A."/>
            <person name="Wilkins M.J."/>
            <person name="Williams K.H."/>
            <person name="Banfield J.F."/>
        </authorList>
    </citation>
    <scope>NUCLEOTIDE SEQUENCE [LARGE SCALE GENOMIC DNA]</scope>
</reference>
<evidence type="ECO:0000313" key="2">
    <source>
        <dbReference type="EMBL" id="KKU43326.1"/>
    </source>
</evidence>